<dbReference type="GO" id="GO:0046872">
    <property type="term" value="F:metal ion binding"/>
    <property type="evidence" value="ECO:0007669"/>
    <property type="project" value="UniProtKB-KW"/>
</dbReference>
<dbReference type="AlphaFoldDB" id="A0A0G4GRP1"/>
<dbReference type="PANTHER" id="PTHR16222:SF34">
    <property type="entry name" value="ADP-RIBOSYLGLYCOHYDROLASE"/>
    <property type="match status" value="1"/>
</dbReference>
<sequence>MPVPRRVLKIFAYLGCLSICYPFALHPSRQPTPQPLVASALSSATGGPHRWMGQGGGAKQTKTVQANAVDSEVKHSTVPDREMLTAEVINRAKGSLFGLFIADALGMPAHWYYSVGDLQRHYGKITDFVAPKEPHPGSIMSLSSTGGGGRGGQRGSIIGDVINHGKKHLWGQRGIHYHHGMRAGENTLNALCARVVMRSIAAAGTFDPQHSLNAYVKFMTTPGSHNDTYAETYHRMFFSNWHRGVKPEQCADNDGHNTDSVGGMVALPPVATWAALTGQSAEEAGKAAAAQVALTHRSDTLQKYAILYGRMIANLIRGADLRQEVQEAARAVGFGKIASYIGLEDTQVVGGMLSPACYIDDSFKTVLYFAYKYHDRPEEGLIGNVNCGGENVHRGATLGALLGAANGLNKWPERWVKGLAESGAIQSEVDKLIETAMPAGTLKSEL</sequence>
<dbReference type="Pfam" id="PF03747">
    <property type="entry name" value="ADP_ribosyl_GH"/>
    <property type="match status" value="1"/>
</dbReference>
<dbReference type="InterPro" id="IPR050792">
    <property type="entry name" value="ADP-ribosylglycohydrolase"/>
</dbReference>
<proteinExistence type="predicted"/>
<dbReference type="PANTHER" id="PTHR16222">
    <property type="entry name" value="ADP-RIBOSYLGLYCOHYDROLASE"/>
    <property type="match status" value="1"/>
</dbReference>
<evidence type="ECO:0008006" key="4">
    <source>
        <dbReference type="Google" id="ProtNLM"/>
    </source>
</evidence>
<dbReference type="OMA" id="LNAHCAR"/>
<dbReference type="InParanoid" id="A0A0G4GRP1"/>
<comment type="cofactor">
    <cofactor evidence="1">
        <name>Mg(2+)</name>
        <dbReference type="ChEBI" id="CHEBI:18420"/>
    </cofactor>
    <text evidence="1">Binds 2 magnesium ions per subunit.</text>
</comment>
<dbReference type="STRING" id="1169540.A0A0G4GRP1"/>
<evidence type="ECO:0000313" key="2">
    <source>
        <dbReference type="EMBL" id="CEM33019.1"/>
    </source>
</evidence>
<evidence type="ECO:0000256" key="1">
    <source>
        <dbReference type="PIRSR" id="PIRSR605502-1"/>
    </source>
</evidence>
<gene>
    <name evidence="2" type="ORF">Vbra_18418</name>
</gene>
<dbReference type="SUPFAM" id="SSF101478">
    <property type="entry name" value="ADP-ribosylglycohydrolase"/>
    <property type="match status" value="1"/>
</dbReference>
<feature type="binding site" evidence="1">
    <location>
        <position position="187"/>
    </location>
    <ligand>
        <name>Mg(2+)</name>
        <dbReference type="ChEBI" id="CHEBI:18420"/>
        <label>1</label>
    </ligand>
</feature>
<reference evidence="2 3" key="1">
    <citation type="submission" date="2014-11" db="EMBL/GenBank/DDBJ databases">
        <authorList>
            <person name="Zhu J."/>
            <person name="Qi W."/>
            <person name="Song R."/>
        </authorList>
    </citation>
    <scope>NUCLEOTIDE SEQUENCE [LARGE SCALE GENOMIC DNA]</scope>
</reference>
<dbReference type="VEuPathDB" id="CryptoDB:Vbra_18418"/>
<dbReference type="Proteomes" id="UP000041254">
    <property type="component" value="Unassembled WGS sequence"/>
</dbReference>
<accession>A0A0G4GRP1</accession>
<keyword evidence="1" id="KW-0460">Magnesium</keyword>
<name>A0A0G4GRP1_VITBC</name>
<dbReference type="InterPro" id="IPR005502">
    <property type="entry name" value="Ribosyl_crysJ1"/>
</dbReference>
<protein>
    <recommendedName>
        <fullName evidence="4">ADP-ribosylglycohydrolase</fullName>
    </recommendedName>
</protein>
<evidence type="ECO:0000313" key="3">
    <source>
        <dbReference type="Proteomes" id="UP000041254"/>
    </source>
</evidence>
<organism evidence="2 3">
    <name type="scientific">Vitrella brassicaformis (strain CCMP3155)</name>
    <dbReference type="NCBI Taxonomy" id="1169540"/>
    <lineage>
        <taxon>Eukaryota</taxon>
        <taxon>Sar</taxon>
        <taxon>Alveolata</taxon>
        <taxon>Colpodellida</taxon>
        <taxon>Vitrellaceae</taxon>
        <taxon>Vitrella</taxon>
    </lineage>
</organism>
<keyword evidence="3" id="KW-1185">Reference proteome</keyword>
<dbReference type="InterPro" id="IPR036705">
    <property type="entry name" value="Ribosyl_crysJ1_sf"/>
</dbReference>
<dbReference type="Gene3D" id="1.10.4080.10">
    <property type="entry name" value="ADP-ribosylation/Crystallin J1"/>
    <property type="match status" value="1"/>
</dbReference>
<keyword evidence="1" id="KW-0479">Metal-binding</keyword>
<dbReference type="OrthoDB" id="437754at2759"/>
<dbReference type="EMBL" id="CDMY01000770">
    <property type="protein sequence ID" value="CEM33019.1"/>
    <property type="molecule type" value="Genomic_DNA"/>
</dbReference>